<dbReference type="Proteomes" id="UP000323597">
    <property type="component" value="Chromosome D03"/>
</dbReference>
<name>A0A5D2VLS3_GOSMU</name>
<sequence length="77" mass="8876">MLPELGSSNSEIQDGFSHFAREFTYNTNFRMSKKNKKLIGNKISFGTKSPINKEIKRQPMDFNLIPSLAIFIHPLFN</sequence>
<evidence type="ECO:0000313" key="1">
    <source>
        <dbReference type="EMBL" id="TYI90338.1"/>
    </source>
</evidence>
<proteinExistence type="predicted"/>
<reference evidence="1 2" key="1">
    <citation type="submission" date="2019-07" db="EMBL/GenBank/DDBJ databases">
        <title>WGS assembly of Gossypium mustelinum.</title>
        <authorList>
            <person name="Chen Z.J."/>
            <person name="Sreedasyam A."/>
            <person name="Ando A."/>
            <person name="Song Q."/>
            <person name="De L."/>
            <person name="Hulse-Kemp A."/>
            <person name="Ding M."/>
            <person name="Ye W."/>
            <person name="Kirkbride R."/>
            <person name="Jenkins J."/>
            <person name="Plott C."/>
            <person name="Lovell J."/>
            <person name="Lin Y.-M."/>
            <person name="Vaughn R."/>
            <person name="Liu B."/>
            <person name="Li W."/>
            <person name="Simpson S."/>
            <person name="Scheffler B."/>
            <person name="Saski C."/>
            <person name="Grover C."/>
            <person name="Hu G."/>
            <person name="Conover J."/>
            <person name="Carlson J."/>
            <person name="Shu S."/>
            <person name="Boston L."/>
            <person name="Williams M."/>
            <person name="Peterson D."/>
            <person name="Mcgee K."/>
            <person name="Jones D."/>
            <person name="Wendel J."/>
            <person name="Stelly D."/>
            <person name="Grimwood J."/>
            <person name="Schmutz J."/>
        </authorList>
    </citation>
    <scope>NUCLEOTIDE SEQUENCE [LARGE SCALE GENOMIC DNA]</scope>
    <source>
        <strain evidence="1">1408120.09</strain>
    </source>
</reference>
<gene>
    <name evidence="1" type="ORF">E1A91_D03G115100v1</name>
</gene>
<keyword evidence="2" id="KW-1185">Reference proteome</keyword>
<organism evidence="1 2">
    <name type="scientific">Gossypium mustelinum</name>
    <name type="common">Cotton</name>
    <name type="synonym">Gossypium caicoense</name>
    <dbReference type="NCBI Taxonomy" id="34275"/>
    <lineage>
        <taxon>Eukaryota</taxon>
        <taxon>Viridiplantae</taxon>
        <taxon>Streptophyta</taxon>
        <taxon>Embryophyta</taxon>
        <taxon>Tracheophyta</taxon>
        <taxon>Spermatophyta</taxon>
        <taxon>Magnoliopsida</taxon>
        <taxon>eudicotyledons</taxon>
        <taxon>Gunneridae</taxon>
        <taxon>Pentapetalae</taxon>
        <taxon>rosids</taxon>
        <taxon>malvids</taxon>
        <taxon>Malvales</taxon>
        <taxon>Malvaceae</taxon>
        <taxon>Malvoideae</taxon>
        <taxon>Gossypium</taxon>
    </lineage>
</organism>
<protein>
    <submittedName>
        <fullName evidence="1">Uncharacterized protein</fullName>
    </submittedName>
</protein>
<dbReference type="AlphaFoldDB" id="A0A5D2VLS3"/>
<dbReference type="EMBL" id="CM017651">
    <property type="protein sequence ID" value="TYI90338.1"/>
    <property type="molecule type" value="Genomic_DNA"/>
</dbReference>
<accession>A0A5D2VLS3</accession>
<evidence type="ECO:0000313" key="2">
    <source>
        <dbReference type="Proteomes" id="UP000323597"/>
    </source>
</evidence>